<dbReference type="CDD" id="cd06127">
    <property type="entry name" value="DEDDh"/>
    <property type="match status" value="1"/>
</dbReference>
<dbReference type="Pfam" id="PF00929">
    <property type="entry name" value="RNase_T"/>
    <property type="match status" value="1"/>
</dbReference>
<dbReference type="EMBL" id="CP013200">
    <property type="protein sequence ID" value="ALO66236.1"/>
    <property type="molecule type" value="Genomic_DNA"/>
</dbReference>
<accession>A0A0S2LXY1</accession>
<dbReference type="GO" id="GO:0003676">
    <property type="term" value="F:nucleic acid binding"/>
    <property type="evidence" value="ECO:0007669"/>
    <property type="project" value="InterPro"/>
</dbReference>
<feature type="domain" description="Exonuclease" evidence="4">
    <location>
        <begin position="8"/>
        <end position="183"/>
    </location>
</feature>
<evidence type="ECO:0000313" key="6">
    <source>
        <dbReference type="Proteomes" id="UP000059574"/>
    </source>
</evidence>
<organism evidence="5 6">
    <name type="scientific">Arthrobacter alpinus</name>
    <dbReference type="NCBI Taxonomy" id="656366"/>
    <lineage>
        <taxon>Bacteria</taxon>
        <taxon>Bacillati</taxon>
        <taxon>Actinomycetota</taxon>
        <taxon>Actinomycetes</taxon>
        <taxon>Micrococcales</taxon>
        <taxon>Micrococcaceae</taxon>
        <taxon>Arthrobacter</taxon>
    </lineage>
</organism>
<evidence type="ECO:0000259" key="4">
    <source>
        <dbReference type="SMART" id="SM00479"/>
    </source>
</evidence>
<dbReference type="PANTHER" id="PTHR30231:SF4">
    <property type="entry name" value="PROTEIN NEN2"/>
    <property type="match status" value="1"/>
</dbReference>
<protein>
    <submittedName>
        <fullName evidence="5">DNA polymerase III subunit epsilon</fullName>
    </submittedName>
</protein>
<dbReference type="InterPro" id="IPR013520">
    <property type="entry name" value="Ribonucl_H"/>
</dbReference>
<gene>
    <name evidence="5" type="ORF">AS189_06655</name>
</gene>
<reference evidence="6" key="1">
    <citation type="submission" date="2015-11" db="EMBL/GenBank/DDBJ databases">
        <authorList>
            <person name="Kumar R."/>
            <person name="Singh D."/>
            <person name="Swarnkar M.K."/>
            <person name="Singh A.K."/>
            <person name="Kumar S."/>
        </authorList>
    </citation>
    <scope>NUCLEOTIDE SEQUENCE [LARGE SCALE GENOMIC DNA]</scope>
    <source>
        <strain evidence="6">ERGS4:06</strain>
    </source>
</reference>
<evidence type="ECO:0000256" key="2">
    <source>
        <dbReference type="ARBA" id="ARBA00022801"/>
    </source>
</evidence>
<dbReference type="NCBIfam" id="NF005927">
    <property type="entry name" value="PRK07942.1"/>
    <property type="match status" value="1"/>
</dbReference>
<dbReference type="InterPro" id="IPR036397">
    <property type="entry name" value="RNaseH_sf"/>
</dbReference>
<evidence type="ECO:0000313" key="5">
    <source>
        <dbReference type="EMBL" id="ALO66236.1"/>
    </source>
</evidence>
<dbReference type="RefSeq" id="WP_062286856.1">
    <property type="nucleotide sequence ID" value="NZ_CP013200.1"/>
</dbReference>
<evidence type="ECO:0000256" key="1">
    <source>
        <dbReference type="ARBA" id="ARBA00022722"/>
    </source>
</evidence>
<dbReference type="AlphaFoldDB" id="A0A0S2LXY1"/>
<dbReference type="Gene3D" id="3.30.420.10">
    <property type="entry name" value="Ribonuclease H-like superfamily/Ribonuclease H"/>
    <property type="match status" value="1"/>
</dbReference>
<dbReference type="Proteomes" id="UP000059574">
    <property type="component" value="Chromosome"/>
</dbReference>
<evidence type="ECO:0000256" key="3">
    <source>
        <dbReference type="ARBA" id="ARBA00022839"/>
    </source>
</evidence>
<keyword evidence="3" id="KW-0269">Exonuclease</keyword>
<dbReference type="GO" id="GO:0008408">
    <property type="term" value="F:3'-5' exonuclease activity"/>
    <property type="evidence" value="ECO:0007669"/>
    <property type="project" value="TreeGrafter"/>
</dbReference>
<dbReference type="InterPro" id="IPR012337">
    <property type="entry name" value="RNaseH-like_sf"/>
</dbReference>
<name>A0A0S2LXY1_9MICC</name>
<dbReference type="GO" id="GO:0005829">
    <property type="term" value="C:cytosol"/>
    <property type="evidence" value="ECO:0007669"/>
    <property type="project" value="TreeGrafter"/>
</dbReference>
<proteinExistence type="predicted"/>
<keyword evidence="1" id="KW-0540">Nuclease</keyword>
<dbReference type="OrthoDB" id="9791657at2"/>
<reference evidence="5 6" key="2">
    <citation type="journal article" date="2016" name="J. Biotechnol.">
        <title>Complete genome sequence of Arthrobacter alpinus ERGS4:06, a yellow pigmented bacterium tolerant to cold and radiations isolated from Sikkim Himalaya.</title>
        <authorList>
            <person name="Kumar R."/>
            <person name="Singh D."/>
            <person name="Swarnkar M.K."/>
            <person name="Singh A.K."/>
            <person name="Kumar S."/>
        </authorList>
    </citation>
    <scope>NUCLEOTIDE SEQUENCE [LARGE SCALE GENOMIC DNA]</scope>
    <source>
        <strain evidence="5 6">ERGS4:06</strain>
    </source>
</reference>
<dbReference type="PANTHER" id="PTHR30231">
    <property type="entry name" value="DNA POLYMERASE III SUBUNIT EPSILON"/>
    <property type="match status" value="1"/>
</dbReference>
<dbReference type="SUPFAM" id="SSF53098">
    <property type="entry name" value="Ribonuclease H-like"/>
    <property type="match status" value="1"/>
</dbReference>
<dbReference type="SMART" id="SM00479">
    <property type="entry name" value="EXOIII"/>
    <property type="match status" value="1"/>
</dbReference>
<keyword evidence="2" id="KW-0378">Hydrolase</keyword>
<sequence length="228" mass="24835">MTSWNMHPRAAFDLETTGKDPRTARIVTASIVVVDEGGTVVDTHEWLADPGIEIPEEAAAIHGISTEHARENGRPSDMVTAEVGAVLATLFANNIPVIAFNASYDFTVLAHEARRHSLNQIIAAPVIDPFICNKNVDRFRKGSRTLVALCEEYGINLKDAHTSAADAEATLRLADALAAKYSALRIDVMDLHNAQVGWARDQAADFQAYLRRVKDPAAVIEGDWPVLP</sequence>